<protein>
    <submittedName>
        <fullName evidence="1">Uncharacterized protein</fullName>
    </submittedName>
</protein>
<evidence type="ECO:0000313" key="1">
    <source>
        <dbReference type="EMBL" id="KAI4803648.1"/>
    </source>
</evidence>
<keyword evidence="2" id="KW-1185">Reference proteome</keyword>
<comment type="caution">
    <text evidence="1">The sequence shown here is derived from an EMBL/GenBank/DDBJ whole genome shotgun (WGS) entry which is preliminary data.</text>
</comment>
<gene>
    <name evidence="1" type="ORF">KUCAC02_025311</name>
</gene>
<reference evidence="1" key="1">
    <citation type="submission" date="2022-05" db="EMBL/GenBank/DDBJ databases">
        <title>Chromosome-level genome of Chaenocephalus aceratus.</title>
        <authorList>
            <person name="Park H."/>
        </authorList>
    </citation>
    <scope>NUCLEOTIDE SEQUENCE</scope>
    <source>
        <strain evidence="1">KU_202001</strain>
    </source>
</reference>
<dbReference type="Proteomes" id="UP001057452">
    <property type="component" value="Chromosome 15"/>
</dbReference>
<feature type="non-terminal residue" evidence="1">
    <location>
        <position position="121"/>
    </location>
</feature>
<accession>A0ACB9VUX0</accession>
<name>A0ACB9VUX0_CHAAC</name>
<dbReference type="EMBL" id="CM043799">
    <property type="protein sequence ID" value="KAI4803648.1"/>
    <property type="molecule type" value="Genomic_DNA"/>
</dbReference>
<evidence type="ECO:0000313" key="2">
    <source>
        <dbReference type="Proteomes" id="UP001057452"/>
    </source>
</evidence>
<proteinExistence type="predicted"/>
<organism evidence="1 2">
    <name type="scientific">Chaenocephalus aceratus</name>
    <name type="common">Blackfin icefish</name>
    <name type="synonym">Chaenichthys aceratus</name>
    <dbReference type="NCBI Taxonomy" id="36190"/>
    <lineage>
        <taxon>Eukaryota</taxon>
        <taxon>Metazoa</taxon>
        <taxon>Chordata</taxon>
        <taxon>Craniata</taxon>
        <taxon>Vertebrata</taxon>
        <taxon>Euteleostomi</taxon>
        <taxon>Actinopterygii</taxon>
        <taxon>Neopterygii</taxon>
        <taxon>Teleostei</taxon>
        <taxon>Neoteleostei</taxon>
        <taxon>Acanthomorphata</taxon>
        <taxon>Eupercaria</taxon>
        <taxon>Perciformes</taxon>
        <taxon>Notothenioidei</taxon>
        <taxon>Channichthyidae</taxon>
        <taxon>Chaenocephalus</taxon>
    </lineage>
</organism>
<sequence>GAAGLMETTVWSSSAVYWDTHTNWSQSVKDRNAALRQSGGQAERQELNRTEQPAIHMDQVDRLSINGLPLESKTPAQAREELLREIRIPAAIQVSLYVFAVTAPFPSPTHLQQERQKAFSE</sequence>
<feature type="non-terminal residue" evidence="1">
    <location>
        <position position="1"/>
    </location>
</feature>